<protein>
    <submittedName>
        <fullName evidence="2">Uncharacterized protein</fullName>
    </submittedName>
</protein>
<keyword evidence="3" id="KW-1185">Reference proteome</keyword>
<organism evidence="2 3">
    <name type="scientific">Papaver atlanticum</name>
    <dbReference type="NCBI Taxonomy" id="357466"/>
    <lineage>
        <taxon>Eukaryota</taxon>
        <taxon>Viridiplantae</taxon>
        <taxon>Streptophyta</taxon>
        <taxon>Embryophyta</taxon>
        <taxon>Tracheophyta</taxon>
        <taxon>Spermatophyta</taxon>
        <taxon>Magnoliopsida</taxon>
        <taxon>Ranunculales</taxon>
        <taxon>Papaveraceae</taxon>
        <taxon>Papaveroideae</taxon>
        <taxon>Papaver</taxon>
    </lineage>
</organism>
<keyword evidence="1" id="KW-0472">Membrane</keyword>
<keyword evidence="1" id="KW-1133">Transmembrane helix</keyword>
<evidence type="ECO:0000256" key="1">
    <source>
        <dbReference type="SAM" id="Phobius"/>
    </source>
</evidence>
<accession>A0AAD4S0L3</accession>
<evidence type="ECO:0000313" key="3">
    <source>
        <dbReference type="Proteomes" id="UP001202328"/>
    </source>
</evidence>
<dbReference type="AlphaFoldDB" id="A0AAD4S0L3"/>
<sequence>SASRNIKKAGRSKTTRMQLPDVVLFGIAWVLPATTIVYPTDKIKHWEEDDIRKGCDRGWSWGGTRGSVKGFKEKGGAQSYMMTVKRIWRQPGLS</sequence>
<proteinExistence type="predicted"/>
<gene>
    <name evidence="2" type="ORF">MKW98_000257</name>
</gene>
<dbReference type="EMBL" id="JAJJMB010016019">
    <property type="protein sequence ID" value="KAI3850447.1"/>
    <property type="molecule type" value="Genomic_DNA"/>
</dbReference>
<name>A0AAD4S0L3_9MAGN</name>
<keyword evidence="1" id="KW-0812">Transmembrane</keyword>
<reference evidence="2" key="1">
    <citation type="submission" date="2022-04" db="EMBL/GenBank/DDBJ databases">
        <title>A functionally conserved STORR gene fusion in Papaver species that diverged 16.8 million years ago.</title>
        <authorList>
            <person name="Catania T."/>
        </authorList>
    </citation>
    <scope>NUCLEOTIDE SEQUENCE</scope>
    <source>
        <strain evidence="2">S-188037</strain>
    </source>
</reference>
<dbReference type="Proteomes" id="UP001202328">
    <property type="component" value="Unassembled WGS sequence"/>
</dbReference>
<comment type="caution">
    <text evidence="2">The sequence shown here is derived from an EMBL/GenBank/DDBJ whole genome shotgun (WGS) entry which is preliminary data.</text>
</comment>
<evidence type="ECO:0000313" key="2">
    <source>
        <dbReference type="EMBL" id="KAI3850447.1"/>
    </source>
</evidence>
<feature type="non-terminal residue" evidence="2">
    <location>
        <position position="1"/>
    </location>
</feature>
<feature type="transmembrane region" description="Helical" evidence="1">
    <location>
        <begin position="21"/>
        <end position="38"/>
    </location>
</feature>